<dbReference type="EMBL" id="KT809327">
    <property type="protein sequence ID" value="ALO20713.1"/>
    <property type="molecule type" value="Genomic_DNA"/>
</dbReference>
<dbReference type="InterPro" id="IPR003319">
    <property type="entry name" value="YMF19-like_N"/>
</dbReference>
<gene>
    <name evidence="9" type="primary">atp8</name>
</gene>
<dbReference type="GO" id="GO:0006754">
    <property type="term" value="P:ATP biosynthetic process"/>
    <property type="evidence" value="ECO:0007669"/>
    <property type="project" value="UniProtKB-KW"/>
</dbReference>
<evidence type="ECO:0000313" key="9">
    <source>
        <dbReference type="EMBL" id="ALO20713.1"/>
    </source>
</evidence>
<evidence type="ECO:0000256" key="2">
    <source>
        <dbReference type="ARBA" id="ARBA00022692"/>
    </source>
</evidence>
<protein>
    <submittedName>
        <fullName evidence="9">ATP synthase F0 subunit 8</fullName>
    </submittedName>
</protein>
<evidence type="ECO:0000256" key="4">
    <source>
        <dbReference type="ARBA" id="ARBA00023128"/>
    </source>
</evidence>
<keyword evidence="3 7" id="KW-1133">Transmembrane helix</keyword>
<evidence type="ECO:0000256" key="3">
    <source>
        <dbReference type="ARBA" id="ARBA00022989"/>
    </source>
</evidence>
<feature type="transmembrane region" description="Helical" evidence="7">
    <location>
        <begin position="6"/>
        <end position="32"/>
    </location>
</feature>
<sequence>MPQLDIVTFFSQYCWALISSFSMFVFVVVVLIPNLKAKFKIRALSEQAHQEKSLESKEVAIIKKILQL</sequence>
<name>A0A0S2IAP8_9CNID</name>
<reference evidence="9" key="1">
    <citation type="journal article" date="2015" name="PeerJ">
        <title>Phylogenetic analysis of higher-level relationships within Hydroidolina (Cnidaria: Hydrozoa) using mitochondrial genome data and insight into their mitochondrial transcription.</title>
        <authorList>
            <person name="Kayal E."/>
            <person name="Bentlage B."/>
            <person name="Cartwright P."/>
            <person name="Yanagihara A.A."/>
            <person name="Lindsay D.J."/>
            <person name="Hopcroft R.R."/>
            <person name="Collins A.G."/>
        </authorList>
    </citation>
    <scope>NUCLEOTIDE SEQUENCE</scope>
</reference>
<evidence type="ECO:0000256" key="5">
    <source>
        <dbReference type="ARBA" id="ARBA00023136"/>
    </source>
</evidence>
<proteinExistence type="predicted"/>
<dbReference type="GO" id="GO:0031966">
    <property type="term" value="C:mitochondrial membrane"/>
    <property type="evidence" value="ECO:0007669"/>
    <property type="project" value="UniProtKB-SubCell"/>
</dbReference>
<feature type="domain" description="ATP synthase YMF19-like N-terminal" evidence="8">
    <location>
        <begin position="2"/>
        <end position="58"/>
    </location>
</feature>
<keyword evidence="4 9" id="KW-0496">Mitochondrion</keyword>
<evidence type="ECO:0000256" key="1">
    <source>
        <dbReference type="ARBA" id="ARBA00004325"/>
    </source>
</evidence>
<keyword evidence="6" id="KW-0066">ATP synthesis</keyword>
<evidence type="ECO:0000259" key="8">
    <source>
        <dbReference type="Pfam" id="PF02326"/>
    </source>
</evidence>
<evidence type="ECO:0000256" key="7">
    <source>
        <dbReference type="SAM" id="Phobius"/>
    </source>
</evidence>
<keyword evidence="2 7" id="KW-0812">Transmembrane</keyword>
<geneLocation type="mitochondrion" evidence="9"/>
<accession>A0A0S2IAP8</accession>
<dbReference type="AlphaFoldDB" id="A0A0S2IAP8"/>
<dbReference type="Pfam" id="PF02326">
    <property type="entry name" value="YMF19"/>
    <property type="match status" value="1"/>
</dbReference>
<keyword evidence="5 7" id="KW-0472">Membrane</keyword>
<evidence type="ECO:0000256" key="6">
    <source>
        <dbReference type="ARBA" id="ARBA00023310"/>
    </source>
</evidence>
<comment type="subcellular location">
    <subcellularLocation>
        <location evidence="1">Mitochondrion membrane</location>
    </subcellularLocation>
</comment>
<organism evidence="9">
    <name type="scientific">Liriope tetraphylla</name>
    <dbReference type="NCBI Taxonomy" id="37524"/>
    <lineage>
        <taxon>Eukaryota</taxon>
        <taxon>Metazoa</taxon>
        <taxon>Cnidaria</taxon>
        <taxon>Hydrozoa</taxon>
        <taxon>Trachylinae</taxon>
        <taxon>Limnomedusae</taxon>
        <taxon>Geryoniidae</taxon>
        <taxon>Liriope</taxon>
    </lineage>
</organism>